<dbReference type="GO" id="GO:0003723">
    <property type="term" value="F:RNA binding"/>
    <property type="evidence" value="ECO:0007669"/>
    <property type="project" value="InterPro"/>
</dbReference>
<dbReference type="GO" id="GO:0009982">
    <property type="term" value="F:pseudouridine synthase activity"/>
    <property type="evidence" value="ECO:0007669"/>
    <property type="project" value="InterPro"/>
</dbReference>
<dbReference type="CDD" id="cd02576">
    <property type="entry name" value="PseudoU_synth_ScPUS7"/>
    <property type="match status" value="1"/>
</dbReference>
<dbReference type="InterPro" id="IPR011760">
    <property type="entry name" value="PsdUridine_synth_TruD_insert"/>
</dbReference>
<evidence type="ECO:0000256" key="3">
    <source>
        <dbReference type="SAM" id="MobiDB-lite"/>
    </source>
</evidence>
<dbReference type="Pfam" id="PF01142">
    <property type="entry name" value="TruD"/>
    <property type="match status" value="1"/>
</dbReference>
<gene>
    <name evidence="5" type="ORF">M406DRAFT_236199</name>
</gene>
<feature type="domain" description="TRUD" evidence="4">
    <location>
        <begin position="355"/>
        <end position="603"/>
    </location>
</feature>
<feature type="non-terminal residue" evidence="5">
    <location>
        <position position="705"/>
    </location>
</feature>
<dbReference type="PANTHER" id="PTHR13326">
    <property type="entry name" value="TRNA PSEUDOURIDINE SYNTHASE D"/>
    <property type="match status" value="1"/>
</dbReference>
<name>A0A9P4YBS0_CRYP1</name>
<dbReference type="InterPro" id="IPR001656">
    <property type="entry name" value="PsdUridine_synth_TruD"/>
</dbReference>
<dbReference type="OrthoDB" id="447290at2759"/>
<evidence type="ECO:0000259" key="4">
    <source>
        <dbReference type="PROSITE" id="PS50984"/>
    </source>
</evidence>
<comment type="similarity">
    <text evidence="1">Belongs to the pseudouridine synthase TruD family.</text>
</comment>
<dbReference type="GeneID" id="63833161"/>
<dbReference type="GO" id="GO:0001522">
    <property type="term" value="P:pseudouridine synthesis"/>
    <property type="evidence" value="ECO:0007669"/>
    <property type="project" value="InterPro"/>
</dbReference>
<dbReference type="Gene3D" id="3.30.2350.20">
    <property type="entry name" value="TruD, catalytic domain"/>
    <property type="match status" value="2"/>
</dbReference>
<dbReference type="RefSeq" id="XP_040781086.1">
    <property type="nucleotide sequence ID" value="XM_040916032.1"/>
</dbReference>
<dbReference type="PROSITE" id="PS50984">
    <property type="entry name" value="TRUD"/>
    <property type="match status" value="1"/>
</dbReference>
<dbReference type="Proteomes" id="UP000803844">
    <property type="component" value="Unassembled WGS sequence"/>
</dbReference>
<dbReference type="GO" id="GO:0005634">
    <property type="term" value="C:nucleus"/>
    <property type="evidence" value="ECO:0007669"/>
    <property type="project" value="TreeGrafter"/>
</dbReference>
<protein>
    <submittedName>
        <fullName evidence="5">tRNA pseudouridine synthase D</fullName>
    </submittedName>
</protein>
<keyword evidence="6" id="KW-1185">Reference proteome</keyword>
<evidence type="ECO:0000313" key="6">
    <source>
        <dbReference type="Proteomes" id="UP000803844"/>
    </source>
</evidence>
<evidence type="ECO:0000313" key="5">
    <source>
        <dbReference type="EMBL" id="KAF3770125.1"/>
    </source>
</evidence>
<dbReference type="InterPro" id="IPR042214">
    <property type="entry name" value="TruD_catalytic"/>
</dbReference>
<keyword evidence="2" id="KW-0413">Isomerase</keyword>
<feature type="compositionally biased region" description="Basic and acidic residues" evidence="3">
    <location>
        <begin position="668"/>
        <end position="687"/>
    </location>
</feature>
<proteinExistence type="inferred from homology"/>
<dbReference type="SUPFAM" id="SSF55120">
    <property type="entry name" value="Pseudouridine synthase"/>
    <property type="match status" value="1"/>
</dbReference>
<evidence type="ECO:0000256" key="1">
    <source>
        <dbReference type="ARBA" id="ARBA00007953"/>
    </source>
</evidence>
<feature type="non-terminal residue" evidence="5">
    <location>
        <position position="1"/>
    </location>
</feature>
<dbReference type="InterPro" id="IPR020103">
    <property type="entry name" value="PsdUridine_synth_cat_dom_sf"/>
</dbReference>
<feature type="compositionally biased region" description="Polar residues" evidence="3">
    <location>
        <begin position="689"/>
        <end position="699"/>
    </location>
</feature>
<dbReference type="PANTHER" id="PTHR13326:SF21">
    <property type="entry name" value="PSEUDOURIDYLATE SYNTHASE PUS7L"/>
    <property type="match status" value="1"/>
</dbReference>
<accession>A0A9P4YBS0</accession>
<dbReference type="AlphaFoldDB" id="A0A9P4YBS0"/>
<sequence length="705" mass="79349">ANFMPSVRAASEKKLGMLHYTSPASHGWHGDVRKRYTDFLVNEIRKDGKVLHLENYDVAERPADVVCKSMTCLVQLSRYGASLTSMQNIFLPGQQGSPNNLTSYSAEIAPARTVTEDDEKALRALLGEATTTEVLNLYQRIVASGTTRLDPQINLVKFLSMERDVRGRVHQEIRRIFDSRIATETDGDGIITAIPASIRFARKPRAAGSGGRNQRSNQPSFKKLGGDYLHFTLYKENKDTMDAVNQIGRILRVKSNNFGFAGTKDRRAATVQRVSVYRVRHKVLDFLNTQLPYMKMGDYKYSPYPIQLGDHGGNEFNIVVKDVGVKRGEDCSLERRVQLTKQAVETAVNEMVKYGFINYYGLQRFGTHIVGTHELGKLMLMEKFDDVVDGILHVDKDFMNQVVAGTVQETPSSRDEINRARAIVQFKTYKNAKSALQLMPKRFASEMNVIQHLEKSPRDFTGAILTITRGMRNLYLHAYQSYVWNHAASHRWAKYGSKVIPGDLVLVTPEDTVVDDSIGGSEESQYQKARALSEEQANSGKYTIYDIVLPGPGFDVVYPDNDIGEFYVEFMLRPENGGLDPHRMRRSTKDFSVSGSYRHVLGRMKGQPKWEVRTYVDENDQMVPTDLDLIELRKAAEKPTLQKEAAEQVAGNQAVAVTAEAGQLADDGAAKTERRRQREDPESDPRANETWTEVSQNGGSKRIKL</sequence>
<feature type="region of interest" description="Disordered" evidence="3">
    <location>
        <begin position="657"/>
        <end position="705"/>
    </location>
</feature>
<reference evidence="5" key="1">
    <citation type="journal article" date="2020" name="Phytopathology">
        <title>Genome sequence of the chestnut blight fungus Cryphonectria parasitica EP155: A fundamental resource for an archetypical invasive plant pathogen.</title>
        <authorList>
            <person name="Crouch J.A."/>
            <person name="Dawe A."/>
            <person name="Aerts A."/>
            <person name="Barry K."/>
            <person name="Churchill A.C.L."/>
            <person name="Grimwood J."/>
            <person name="Hillman B."/>
            <person name="Milgroom M.G."/>
            <person name="Pangilinan J."/>
            <person name="Smith M."/>
            <person name="Salamov A."/>
            <person name="Schmutz J."/>
            <person name="Yadav J."/>
            <person name="Grigoriev I.V."/>
            <person name="Nuss D."/>
        </authorList>
    </citation>
    <scope>NUCLEOTIDE SEQUENCE</scope>
    <source>
        <strain evidence="5">EP155</strain>
    </source>
</reference>
<dbReference type="NCBIfam" id="TIGR00094">
    <property type="entry name" value="tRNA_TruD_broad"/>
    <property type="match status" value="1"/>
</dbReference>
<comment type="caution">
    <text evidence="5">The sequence shown here is derived from an EMBL/GenBank/DDBJ whole genome shotgun (WGS) entry which is preliminary data.</text>
</comment>
<evidence type="ECO:0000256" key="2">
    <source>
        <dbReference type="ARBA" id="ARBA00023235"/>
    </source>
</evidence>
<dbReference type="EMBL" id="MU032344">
    <property type="protein sequence ID" value="KAF3770125.1"/>
    <property type="molecule type" value="Genomic_DNA"/>
</dbReference>
<dbReference type="PIRSF" id="PIRSF037016">
    <property type="entry name" value="Pseudouridin_synth_euk_prd"/>
    <property type="match status" value="1"/>
</dbReference>
<organism evidence="5 6">
    <name type="scientific">Cryphonectria parasitica (strain ATCC 38755 / EP155)</name>
    <dbReference type="NCBI Taxonomy" id="660469"/>
    <lineage>
        <taxon>Eukaryota</taxon>
        <taxon>Fungi</taxon>
        <taxon>Dikarya</taxon>
        <taxon>Ascomycota</taxon>
        <taxon>Pezizomycotina</taxon>
        <taxon>Sordariomycetes</taxon>
        <taxon>Sordariomycetidae</taxon>
        <taxon>Diaporthales</taxon>
        <taxon>Cryphonectriaceae</taxon>
        <taxon>Cryphonectria-Endothia species complex</taxon>
        <taxon>Cryphonectria</taxon>
    </lineage>
</organism>